<reference evidence="7 8" key="1">
    <citation type="submission" date="2018-02" db="EMBL/GenBank/DDBJ databases">
        <title>Genome sequence of the basidiomycete white-rot fungus Phlebia centrifuga.</title>
        <authorList>
            <person name="Granchi Z."/>
            <person name="Peng M."/>
            <person name="de Vries R.P."/>
            <person name="Hilden K."/>
            <person name="Makela M.R."/>
            <person name="Grigoriev I."/>
            <person name="Riley R."/>
        </authorList>
    </citation>
    <scope>NUCLEOTIDE SEQUENCE [LARGE SCALE GENOMIC DNA]</scope>
    <source>
        <strain evidence="7 8">FBCC195</strain>
    </source>
</reference>
<sequence>MVPAPIPTFRSLQGYNPVDETAHIGTSFPSDSTQLSALLDAENSDELIRDLATLVSHRGVVFFKNQDITIQKQKELGLRLGQLTGRPAESGLHKHPVSEETPELGADTSVISSMGFTKRILELYPEESDNLLDYLYRQISENHDLQVRYKWGQNDVAIWDNRVTFHTATNDYVDNRQGNRVVGIGEKPFFDPNSKSRRAELKLSF</sequence>
<accession>A0A2R6NN02</accession>
<evidence type="ECO:0000256" key="2">
    <source>
        <dbReference type="ARBA" id="ARBA00022723"/>
    </source>
</evidence>
<dbReference type="InterPro" id="IPR042098">
    <property type="entry name" value="TauD-like_sf"/>
</dbReference>
<keyword evidence="2" id="KW-0479">Metal-binding</keyword>
<dbReference type="GO" id="GO:0016706">
    <property type="term" value="F:2-oxoglutarate-dependent dioxygenase activity"/>
    <property type="evidence" value="ECO:0007669"/>
    <property type="project" value="TreeGrafter"/>
</dbReference>
<evidence type="ECO:0000313" key="7">
    <source>
        <dbReference type="EMBL" id="PSR73771.1"/>
    </source>
</evidence>
<dbReference type="AlphaFoldDB" id="A0A2R6NN02"/>
<dbReference type="STRING" id="98765.A0A2R6NN02"/>
<dbReference type="Gene3D" id="3.60.130.10">
    <property type="entry name" value="Clavaminate synthase-like"/>
    <property type="match status" value="2"/>
</dbReference>
<comment type="similarity">
    <text evidence="1">Belongs to the TfdA dioxygenase family.</text>
</comment>
<keyword evidence="8" id="KW-1185">Reference proteome</keyword>
<comment type="caution">
    <text evidence="7">The sequence shown here is derived from an EMBL/GenBank/DDBJ whole genome shotgun (WGS) entry which is preliminary data.</text>
</comment>
<dbReference type="Proteomes" id="UP000186601">
    <property type="component" value="Unassembled WGS sequence"/>
</dbReference>
<keyword evidence="4" id="KW-0560">Oxidoreductase</keyword>
<evidence type="ECO:0000256" key="3">
    <source>
        <dbReference type="ARBA" id="ARBA00022964"/>
    </source>
</evidence>
<evidence type="ECO:0000256" key="4">
    <source>
        <dbReference type="ARBA" id="ARBA00023002"/>
    </source>
</evidence>
<dbReference type="GO" id="GO:0046872">
    <property type="term" value="F:metal ion binding"/>
    <property type="evidence" value="ECO:0007669"/>
    <property type="project" value="UniProtKB-KW"/>
</dbReference>
<gene>
    <name evidence="7" type="ORF">PHLCEN_2v10415</name>
</gene>
<dbReference type="OrthoDB" id="10257314at2759"/>
<evidence type="ECO:0000256" key="1">
    <source>
        <dbReference type="ARBA" id="ARBA00005896"/>
    </source>
</evidence>
<dbReference type="EMBL" id="MLYV02001063">
    <property type="protein sequence ID" value="PSR73771.1"/>
    <property type="molecule type" value="Genomic_DNA"/>
</dbReference>
<dbReference type="GO" id="GO:0005737">
    <property type="term" value="C:cytoplasm"/>
    <property type="evidence" value="ECO:0007669"/>
    <property type="project" value="TreeGrafter"/>
</dbReference>
<organism evidence="7 8">
    <name type="scientific">Hermanssonia centrifuga</name>
    <dbReference type="NCBI Taxonomy" id="98765"/>
    <lineage>
        <taxon>Eukaryota</taxon>
        <taxon>Fungi</taxon>
        <taxon>Dikarya</taxon>
        <taxon>Basidiomycota</taxon>
        <taxon>Agaricomycotina</taxon>
        <taxon>Agaricomycetes</taxon>
        <taxon>Polyporales</taxon>
        <taxon>Meruliaceae</taxon>
        <taxon>Hermanssonia</taxon>
    </lineage>
</organism>
<dbReference type="InterPro" id="IPR003819">
    <property type="entry name" value="TauD/TfdA-like"/>
</dbReference>
<evidence type="ECO:0000256" key="5">
    <source>
        <dbReference type="ARBA" id="ARBA00023004"/>
    </source>
</evidence>
<dbReference type="PANTHER" id="PTHR30468">
    <property type="entry name" value="ALPHA-KETOGLUTARATE-DEPENDENT SULFONATE DIOXYGENASE"/>
    <property type="match status" value="1"/>
</dbReference>
<dbReference type="InterPro" id="IPR051323">
    <property type="entry name" value="AtsK-like"/>
</dbReference>
<evidence type="ECO:0000313" key="8">
    <source>
        <dbReference type="Proteomes" id="UP000186601"/>
    </source>
</evidence>
<dbReference type="Pfam" id="PF02668">
    <property type="entry name" value="TauD"/>
    <property type="match status" value="1"/>
</dbReference>
<keyword evidence="5" id="KW-0408">Iron</keyword>
<proteinExistence type="inferred from homology"/>
<dbReference type="SUPFAM" id="SSF51197">
    <property type="entry name" value="Clavaminate synthase-like"/>
    <property type="match status" value="1"/>
</dbReference>
<name>A0A2R6NN02_9APHY</name>
<protein>
    <recommendedName>
        <fullName evidence="6">TauD/TfdA-like domain-containing protein</fullName>
    </recommendedName>
</protein>
<dbReference type="PANTHER" id="PTHR30468:SF10">
    <property type="entry name" value="TAUD_TFDA-LIKE DOMAIN-CONTAINING PROTEIN"/>
    <property type="match status" value="1"/>
</dbReference>
<keyword evidence="3" id="KW-0223">Dioxygenase</keyword>
<feature type="domain" description="TauD/TfdA-like" evidence="6">
    <location>
        <begin position="93"/>
        <end position="177"/>
    </location>
</feature>
<evidence type="ECO:0000259" key="6">
    <source>
        <dbReference type="Pfam" id="PF02668"/>
    </source>
</evidence>